<name>A0ABW2TDF2_9ACTN</name>
<evidence type="ECO:0000313" key="2">
    <source>
        <dbReference type="EMBL" id="MFC7606118.1"/>
    </source>
</evidence>
<dbReference type="InterPro" id="IPR054485">
    <property type="entry name" value="FlK-like_dom"/>
</dbReference>
<dbReference type="PIRSF" id="PIRSF014972">
    <property type="entry name" value="FlK"/>
    <property type="match status" value="1"/>
</dbReference>
<dbReference type="InterPro" id="IPR025540">
    <property type="entry name" value="FlK"/>
</dbReference>
<keyword evidence="3" id="KW-1185">Reference proteome</keyword>
<feature type="domain" description="Fluoroacetyl-CoA-specific thioesterase-like" evidence="1">
    <location>
        <begin position="15"/>
        <end position="118"/>
    </location>
</feature>
<accession>A0ABW2TDF2</accession>
<gene>
    <name evidence="2" type="ORF">ACFQVD_39070</name>
</gene>
<dbReference type="RefSeq" id="WP_343969278.1">
    <property type="nucleotide sequence ID" value="NZ_BAAAGK010000076.1"/>
</dbReference>
<dbReference type="EMBL" id="JBHTEE010000001">
    <property type="protein sequence ID" value="MFC7606118.1"/>
    <property type="molecule type" value="Genomic_DNA"/>
</dbReference>
<evidence type="ECO:0000313" key="3">
    <source>
        <dbReference type="Proteomes" id="UP001596514"/>
    </source>
</evidence>
<dbReference type="InterPro" id="IPR029069">
    <property type="entry name" value="HotDog_dom_sf"/>
</dbReference>
<dbReference type="PANTHER" id="PTHR36934">
    <property type="entry name" value="BLR0278 PROTEIN"/>
    <property type="match status" value="1"/>
</dbReference>
<reference evidence="3" key="1">
    <citation type="journal article" date="2019" name="Int. J. Syst. Evol. Microbiol.">
        <title>The Global Catalogue of Microorganisms (GCM) 10K type strain sequencing project: providing services to taxonomists for standard genome sequencing and annotation.</title>
        <authorList>
            <consortium name="The Broad Institute Genomics Platform"/>
            <consortium name="The Broad Institute Genome Sequencing Center for Infectious Disease"/>
            <person name="Wu L."/>
            <person name="Ma J."/>
        </authorList>
    </citation>
    <scope>NUCLEOTIDE SEQUENCE [LARGE SCALE GENOMIC DNA]</scope>
    <source>
        <strain evidence="3">JCM 10083</strain>
    </source>
</reference>
<dbReference type="PANTHER" id="PTHR36934:SF1">
    <property type="entry name" value="THIOESTERASE DOMAIN-CONTAINING PROTEIN"/>
    <property type="match status" value="1"/>
</dbReference>
<proteinExistence type="predicted"/>
<comment type="caution">
    <text evidence="2">The sequence shown here is derived from an EMBL/GenBank/DDBJ whole genome shotgun (WGS) entry which is preliminary data.</text>
</comment>
<evidence type="ECO:0000259" key="1">
    <source>
        <dbReference type="Pfam" id="PF22636"/>
    </source>
</evidence>
<protein>
    <submittedName>
        <fullName evidence="2">Thioesterase family protein</fullName>
    </submittedName>
</protein>
<dbReference type="Pfam" id="PF22636">
    <property type="entry name" value="FlK"/>
    <property type="match status" value="1"/>
</dbReference>
<organism evidence="2 3">
    <name type="scientific">Streptosporangium amethystogenes subsp. fukuiense</name>
    <dbReference type="NCBI Taxonomy" id="698418"/>
    <lineage>
        <taxon>Bacteria</taxon>
        <taxon>Bacillati</taxon>
        <taxon>Actinomycetota</taxon>
        <taxon>Actinomycetes</taxon>
        <taxon>Streptosporangiales</taxon>
        <taxon>Streptosporangiaceae</taxon>
        <taxon>Streptosporangium</taxon>
    </lineage>
</organism>
<dbReference type="SUPFAM" id="SSF54637">
    <property type="entry name" value="Thioesterase/thiol ester dehydrase-isomerase"/>
    <property type="match status" value="1"/>
</dbReference>
<dbReference type="Gene3D" id="3.10.129.10">
    <property type="entry name" value="Hotdog Thioesterase"/>
    <property type="match status" value="1"/>
</dbReference>
<dbReference type="Proteomes" id="UP001596514">
    <property type="component" value="Unassembled WGS sequence"/>
</dbReference>
<sequence>MALAPGLQARLLTMVEREDTAAKVGSGDVPVLATPRVLALAEQATLQAVAGALAPGQTSVGTRVSLEHLAASPVGTHIEVVVELTEVDGRRLVFGFTARDRRAVVASGTIERVVVDRERFLARLAPGNEGGTTR</sequence>